<dbReference type="Proteomes" id="UP000605846">
    <property type="component" value="Unassembled WGS sequence"/>
</dbReference>
<feature type="compositionally biased region" description="Basic and acidic residues" evidence="2">
    <location>
        <begin position="86"/>
        <end position="101"/>
    </location>
</feature>
<feature type="region of interest" description="Disordered" evidence="2">
    <location>
        <begin position="1"/>
        <end position="29"/>
    </location>
</feature>
<dbReference type="PANTHER" id="PTHR31082">
    <property type="entry name" value="PHEROMONE-REGULATED MEMBRANE PROTEIN 10"/>
    <property type="match status" value="1"/>
</dbReference>
<sequence length="471" mass="54345">MEHMLRRSATIANSLTGRTSVATGEPQRWGSIDVRVSEPDHDQLHEPDMTNWGETEPSPLEYQALRAAILMKEKREKGRSQSTVMREQKEDEVQEQERNELQRQASESTGMERYFSTDSQTYDMETDEMIKIRKAVLEKGSYAKYVAQSARLVDQTFGTKPVRSGESTPQHPLRRESTCRGIRSAFMNYERVQKETIPEEPEITSLKQQVATKEHKHWKFRRFGKRKKYKERWKQTYIVPNIHKIAMSSPSPRDSMIASSLDSKKSNQGKEDVELEERVRLTLAIADYLQKQAFIRKLAQSLLRYGCPSHRVQTFIRKMAVMLDVDLSFIYMPNVVLLNFIDKDAHTTETYFIGEMQGFDMQRLNEIYRLDQLLMGNKVTVDEALTYLNLVADRPEYLPTWIRSASYALGGFASAIIFYGGGWKEAGVAAGLALFLAAYEFLTVQQLLDVVKFVLYRQHLVPLLCYFQDGP</sequence>
<proteinExistence type="inferred from homology"/>
<feature type="region of interest" description="Disordered" evidence="2">
    <location>
        <begin position="74"/>
        <end position="110"/>
    </location>
</feature>
<comment type="caution">
    <text evidence="4">The sequence shown here is derived from an EMBL/GenBank/DDBJ whole genome shotgun (WGS) entry which is preliminary data.</text>
</comment>
<accession>A0A8H7BTB6</accession>
<evidence type="ECO:0000256" key="2">
    <source>
        <dbReference type="SAM" id="MobiDB-lite"/>
    </source>
</evidence>
<dbReference type="InterPro" id="IPR051361">
    <property type="entry name" value="ThrE/Ser_Exporter"/>
</dbReference>
<gene>
    <name evidence="4" type="ORF">EC973_008729</name>
</gene>
<comment type="similarity">
    <text evidence="1">Belongs to the ThrE exporter (TC 2.A.79) family.</text>
</comment>
<name>A0A8H7BTB6_9FUNG</name>
<dbReference type="Pfam" id="PF06738">
    <property type="entry name" value="ThrE"/>
    <property type="match status" value="1"/>
</dbReference>
<dbReference type="InterPro" id="IPR010619">
    <property type="entry name" value="ThrE-like_N"/>
</dbReference>
<feature type="compositionally biased region" description="Polar residues" evidence="2">
    <location>
        <begin position="10"/>
        <end position="22"/>
    </location>
</feature>
<feature type="domain" description="Threonine/serine exporter-like N-terminal" evidence="3">
    <location>
        <begin position="294"/>
        <end position="438"/>
    </location>
</feature>
<dbReference type="AlphaFoldDB" id="A0A8H7BTB6"/>
<organism evidence="4 5">
    <name type="scientific">Apophysomyces ossiformis</name>
    <dbReference type="NCBI Taxonomy" id="679940"/>
    <lineage>
        <taxon>Eukaryota</taxon>
        <taxon>Fungi</taxon>
        <taxon>Fungi incertae sedis</taxon>
        <taxon>Mucoromycota</taxon>
        <taxon>Mucoromycotina</taxon>
        <taxon>Mucoromycetes</taxon>
        <taxon>Mucorales</taxon>
        <taxon>Mucorineae</taxon>
        <taxon>Mucoraceae</taxon>
        <taxon>Apophysomyces</taxon>
    </lineage>
</organism>
<evidence type="ECO:0000259" key="3">
    <source>
        <dbReference type="Pfam" id="PF06738"/>
    </source>
</evidence>
<protein>
    <recommendedName>
        <fullName evidence="3">Threonine/serine exporter-like N-terminal domain-containing protein</fullName>
    </recommendedName>
</protein>
<dbReference type="PANTHER" id="PTHR31082:SF4">
    <property type="entry name" value="PHEROMONE-REGULATED MEMBRANE PROTEIN 10"/>
    <property type="match status" value="1"/>
</dbReference>
<evidence type="ECO:0000313" key="5">
    <source>
        <dbReference type="Proteomes" id="UP000605846"/>
    </source>
</evidence>
<feature type="region of interest" description="Disordered" evidence="2">
    <location>
        <begin position="249"/>
        <end position="269"/>
    </location>
</feature>
<evidence type="ECO:0000256" key="1">
    <source>
        <dbReference type="ARBA" id="ARBA00034125"/>
    </source>
</evidence>
<reference evidence="4" key="1">
    <citation type="submission" date="2020-01" db="EMBL/GenBank/DDBJ databases">
        <title>Genome Sequencing of Three Apophysomyces-Like Fungal Strains Confirms a Novel Fungal Genus in the Mucoromycota with divergent Burkholderia-like Endosymbiotic Bacteria.</title>
        <authorList>
            <person name="Stajich J.E."/>
            <person name="Macias A.M."/>
            <person name="Carter-House D."/>
            <person name="Lovett B."/>
            <person name="Kasson L.R."/>
            <person name="Berry K."/>
            <person name="Grigoriev I."/>
            <person name="Chang Y."/>
            <person name="Spatafora J."/>
            <person name="Kasson M.T."/>
        </authorList>
    </citation>
    <scope>NUCLEOTIDE SEQUENCE</scope>
    <source>
        <strain evidence="4">NRRL A-21654</strain>
    </source>
</reference>
<feature type="compositionally biased region" description="Polar residues" evidence="2">
    <location>
        <begin position="249"/>
        <end position="261"/>
    </location>
</feature>
<keyword evidence="5" id="KW-1185">Reference proteome</keyword>
<dbReference type="OrthoDB" id="413008at2759"/>
<evidence type="ECO:0000313" key="4">
    <source>
        <dbReference type="EMBL" id="KAF7726494.1"/>
    </source>
</evidence>
<dbReference type="GO" id="GO:0022857">
    <property type="term" value="F:transmembrane transporter activity"/>
    <property type="evidence" value="ECO:0007669"/>
    <property type="project" value="InterPro"/>
</dbReference>
<dbReference type="EMBL" id="JABAYA010000078">
    <property type="protein sequence ID" value="KAF7726494.1"/>
    <property type="molecule type" value="Genomic_DNA"/>
</dbReference>